<comment type="caution">
    <text evidence="8">The sequence shown here is derived from an EMBL/GenBank/DDBJ whole genome shotgun (WGS) entry which is preliminary data.</text>
</comment>
<dbReference type="PANTHER" id="PTHR37937">
    <property type="entry name" value="CONJUGATIVE TRANSFER: DNA TRANSPORT"/>
    <property type="match status" value="1"/>
</dbReference>
<keyword evidence="5 7" id="KW-1133">Transmembrane helix</keyword>
<name>A0A4R0YHV5_9GAMM</name>
<evidence type="ECO:0000256" key="7">
    <source>
        <dbReference type="SAM" id="Phobius"/>
    </source>
</evidence>
<dbReference type="AlphaFoldDB" id="A0A4R0YHV5"/>
<reference evidence="8 9" key="1">
    <citation type="submission" date="2019-02" db="EMBL/GenBank/DDBJ databases">
        <title>Dyella amyloliquefaciens sp. nov., isolated from forest soil.</title>
        <authorList>
            <person name="Gao Z.-H."/>
            <person name="Qiu L.-H."/>
        </authorList>
    </citation>
    <scope>NUCLEOTIDE SEQUENCE [LARGE SCALE GENOMIC DNA]</scope>
    <source>
        <strain evidence="8 9">KACC 12747</strain>
    </source>
</reference>
<gene>
    <name evidence="8" type="ORF">EZM97_25105</name>
</gene>
<sequence length="562" mass="62540">MQKWRIAATFVVAGVSLLIGEIAAGYILSMGSGVELPDRMLGYYTLASLRGSPMPTPSMGASVIGAGLVGLGISTTLALVLAGFLWRGKRAALHGSARFAGWREIRAQGLVSHSRKGLILGKARNRLIRMSGQRFAILAAPTRSGKGVGIVIPNLLDYQDSVVVLDIKLENFELTSGWRALQGQKIHLFNPFAEDRCTRRWNPLSYVSAEPSFRVSDLMTIAATLYPDVSDDHKFWVSQARNAFMAFTLFLFEKYDGEVAMGLASDLRDTPTLGRIYRLSSGRDATDLRAHILTLSSKTWLSDASQIAFSNLLGLADETFASVMGTFKEPLNAWINPTVDAATSADDFLLTDVRKVPMTIYVGIQPNRLAEAKLILNLFFSQLIQQNTKELPQSNSELRHQCLLLMDEFTSIGRIDIVASAVSYMAGYNLRLFPIIQSMSQLSATYGKDVARTLITNHAAQIVFTPREQQDAQEYSEMLGYTTVRRSSVTRGRKWRDRTRSASDERRALMLPQEIKAMSPKNSIIFLEGLENAILCKKIRYYEDSHFSSRVFPKIEVPRLEI</sequence>
<evidence type="ECO:0000256" key="5">
    <source>
        <dbReference type="ARBA" id="ARBA00022989"/>
    </source>
</evidence>
<keyword evidence="4 7" id="KW-0812">Transmembrane</keyword>
<evidence type="ECO:0000256" key="6">
    <source>
        <dbReference type="ARBA" id="ARBA00023136"/>
    </source>
</evidence>
<dbReference type="Proteomes" id="UP000291822">
    <property type="component" value="Unassembled WGS sequence"/>
</dbReference>
<proteinExistence type="inferred from homology"/>
<dbReference type="GO" id="GO:0005886">
    <property type="term" value="C:plasma membrane"/>
    <property type="evidence" value="ECO:0007669"/>
    <property type="project" value="UniProtKB-SubCell"/>
</dbReference>
<dbReference type="RefSeq" id="WP_131152108.1">
    <property type="nucleotide sequence ID" value="NZ_SJTG01000004.1"/>
</dbReference>
<evidence type="ECO:0000313" key="9">
    <source>
        <dbReference type="Proteomes" id="UP000291822"/>
    </source>
</evidence>
<evidence type="ECO:0000256" key="3">
    <source>
        <dbReference type="ARBA" id="ARBA00022475"/>
    </source>
</evidence>
<dbReference type="CDD" id="cd01127">
    <property type="entry name" value="TrwB_TraG_TraD_VirD4"/>
    <property type="match status" value="1"/>
</dbReference>
<keyword evidence="6 7" id="KW-0472">Membrane</keyword>
<dbReference type="PANTHER" id="PTHR37937:SF1">
    <property type="entry name" value="CONJUGATIVE TRANSFER: DNA TRANSPORT"/>
    <property type="match status" value="1"/>
</dbReference>
<protein>
    <submittedName>
        <fullName evidence="8">Type IV secretory system conjugative DNA transfer family protein</fullName>
    </submittedName>
</protein>
<evidence type="ECO:0000256" key="4">
    <source>
        <dbReference type="ARBA" id="ARBA00022692"/>
    </source>
</evidence>
<feature type="transmembrane region" description="Helical" evidence="7">
    <location>
        <begin position="7"/>
        <end position="28"/>
    </location>
</feature>
<comment type="subcellular location">
    <subcellularLocation>
        <location evidence="1">Cell membrane</location>
        <topology evidence="1">Multi-pass membrane protein</topology>
    </subcellularLocation>
</comment>
<evidence type="ECO:0000256" key="1">
    <source>
        <dbReference type="ARBA" id="ARBA00004651"/>
    </source>
</evidence>
<evidence type="ECO:0000256" key="2">
    <source>
        <dbReference type="ARBA" id="ARBA00008806"/>
    </source>
</evidence>
<keyword evidence="9" id="KW-1185">Reference proteome</keyword>
<comment type="similarity">
    <text evidence="2">Belongs to the VirD4/TraG family.</text>
</comment>
<accession>A0A4R0YHV5</accession>
<dbReference type="InterPro" id="IPR027417">
    <property type="entry name" value="P-loop_NTPase"/>
</dbReference>
<evidence type="ECO:0000313" key="8">
    <source>
        <dbReference type="EMBL" id="TCI07949.1"/>
    </source>
</evidence>
<dbReference type="InterPro" id="IPR003688">
    <property type="entry name" value="TraG/VirD4"/>
</dbReference>
<dbReference type="InterPro" id="IPR051539">
    <property type="entry name" value="T4SS-coupling_protein"/>
</dbReference>
<dbReference type="Pfam" id="PF02534">
    <property type="entry name" value="T4SS-DNA_transf"/>
    <property type="match status" value="1"/>
</dbReference>
<dbReference type="EMBL" id="SJTG01000004">
    <property type="protein sequence ID" value="TCI07949.1"/>
    <property type="molecule type" value="Genomic_DNA"/>
</dbReference>
<organism evidence="8 9">
    <name type="scientific">Dyella soli</name>
    <dbReference type="NCBI Taxonomy" id="522319"/>
    <lineage>
        <taxon>Bacteria</taxon>
        <taxon>Pseudomonadati</taxon>
        <taxon>Pseudomonadota</taxon>
        <taxon>Gammaproteobacteria</taxon>
        <taxon>Lysobacterales</taxon>
        <taxon>Rhodanobacteraceae</taxon>
        <taxon>Dyella</taxon>
    </lineage>
</organism>
<dbReference type="SUPFAM" id="SSF52540">
    <property type="entry name" value="P-loop containing nucleoside triphosphate hydrolases"/>
    <property type="match status" value="1"/>
</dbReference>
<feature type="transmembrane region" description="Helical" evidence="7">
    <location>
        <begin position="63"/>
        <end position="86"/>
    </location>
</feature>
<keyword evidence="3" id="KW-1003">Cell membrane</keyword>
<dbReference type="Gene3D" id="3.40.50.300">
    <property type="entry name" value="P-loop containing nucleotide triphosphate hydrolases"/>
    <property type="match status" value="1"/>
</dbReference>